<dbReference type="Gene3D" id="3.60.15.10">
    <property type="entry name" value="Ribonuclease Z/Hydroxyacylglutathione hydrolase-like"/>
    <property type="match status" value="1"/>
</dbReference>
<dbReference type="AlphaFoldDB" id="A0AAE3GIY4"/>
<name>A0AAE3GIY4_9PSEU</name>
<dbReference type="CDD" id="cd07716">
    <property type="entry name" value="RNaseZ_short-form-like_MBL-fold"/>
    <property type="match status" value="1"/>
</dbReference>
<evidence type="ECO:0000313" key="4">
    <source>
        <dbReference type="Proteomes" id="UP001206128"/>
    </source>
</evidence>
<dbReference type="Proteomes" id="UP001206128">
    <property type="component" value="Unassembled WGS sequence"/>
</dbReference>
<dbReference type="GO" id="GO:0042781">
    <property type="term" value="F:3'-tRNA processing endoribonuclease activity"/>
    <property type="evidence" value="ECO:0007669"/>
    <property type="project" value="TreeGrafter"/>
</dbReference>
<dbReference type="Pfam" id="PF12706">
    <property type="entry name" value="Lactamase_B_2"/>
    <property type="match status" value="1"/>
</dbReference>
<feature type="domain" description="Metallo-beta-lactamase" evidence="2">
    <location>
        <begin position="18"/>
        <end position="219"/>
    </location>
</feature>
<keyword evidence="4" id="KW-1185">Reference proteome</keyword>
<evidence type="ECO:0000256" key="1">
    <source>
        <dbReference type="SAM" id="MobiDB-lite"/>
    </source>
</evidence>
<dbReference type="SUPFAM" id="SSF56281">
    <property type="entry name" value="Metallo-hydrolase/oxidoreductase"/>
    <property type="match status" value="1"/>
</dbReference>
<dbReference type="PANTHER" id="PTHR46018">
    <property type="entry name" value="ZINC PHOSPHODIESTERASE ELAC PROTEIN 1"/>
    <property type="match status" value="1"/>
</dbReference>
<protein>
    <submittedName>
        <fullName evidence="3">Ribonuclease BN, tRNA processing enzyme</fullName>
    </submittedName>
</protein>
<dbReference type="PANTHER" id="PTHR46018:SF4">
    <property type="entry name" value="METALLO-HYDROLASE YHFI-RELATED"/>
    <property type="match status" value="1"/>
</dbReference>
<feature type="region of interest" description="Disordered" evidence="1">
    <location>
        <begin position="244"/>
        <end position="267"/>
    </location>
</feature>
<reference evidence="3" key="1">
    <citation type="submission" date="2022-06" db="EMBL/GenBank/DDBJ databases">
        <title>Genomic Encyclopedia of Archaeal and Bacterial Type Strains, Phase II (KMG-II): from individual species to whole genera.</title>
        <authorList>
            <person name="Goeker M."/>
        </authorList>
    </citation>
    <scope>NUCLEOTIDE SEQUENCE</scope>
    <source>
        <strain evidence="3">DSM 43935</strain>
    </source>
</reference>
<proteinExistence type="predicted"/>
<dbReference type="EMBL" id="JAMTCK010000016">
    <property type="protein sequence ID" value="MCP2169067.1"/>
    <property type="molecule type" value="Genomic_DNA"/>
</dbReference>
<dbReference type="SMART" id="SM00849">
    <property type="entry name" value="Lactamase_B"/>
    <property type="match status" value="1"/>
</dbReference>
<sequence length="267" mass="27576">MDLITLGSATPYPRPGRPCSGYLLAHQDTRVWLDAGTGTLAALQAHTAVDRLAAIWISHLHADHCADLLTAFYALRYADLAPAAPIPLYGPAGLADRLAHFLSNSGRSPIEEAFEVHELRDGHVAKIGGLRLVTHAVAHGMPAFGVRVDDGRHSMAFSGDSGPCPGLDRLASGVDLLLCEADSADSADAAAGEPAVHLTPEQAGQLATRAGAGRLVLTHVGPFLTPAQAVARAGAHYAGPIHHAAPGSRFPVGAGSTGTGECPERPD</sequence>
<dbReference type="InterPro" id="IPR036866">
    <property type="entry name" value="RibonucZ/Hydroxyglut_hydro"/>
</dbReference>
<comment type="caution">
    <text evidence="3">The sequence shown here is derived from an EMBL/GenBank/DDBJ whole genome shotgun (WGS) entry which is preliminary data.</text>
</comment>
<gene>
    <name evidence="3" type="ORF">LX83_005947</name>
</gene>
<dbReference type="InterPro" id="IPR001279">
    <property type="entry name" value="Metallo-B-lactamas"/>
</dbReference>
<organism evidence="3 4">
    <name type="scientific">Goodfellowiella coeruleoviolacea</name>
    <dbReference type="NCBI Taxonomy" id="334858"/>
    <lineage>
        <taxon>Bacteria</taxon>
        <taxon>Bacillati</taxon>
        <taxon>Actinomycetota</taxon>
        <taxon>Actinomycetes</taxon>
        <taxon>Pseudonocardiales</taxon>
        <taxon>Pseudonocardiaceae</taxon>
        <taxon>Goodfellowiella</taxon>
    </lineage>
</organism>
<evidence type="ECO:0000259" key="2">
    <source>
        <dbReference type="SMART" id="SM00849"/>
    </source>
</evidence>
<accession>A0AAE3GIY4</accession>
<evidence type="ECO:0000313" key="3">
    <source>
        <dbReference type="EMBL" id="MCP2169067.1"/>
    </source>
</evidence>